<feature type="transmembrane region" description="Helical" evidence="8">
    <location>
        <begin position="285"/>
        <end position="305"/>
    </location>
</feature>
<accession>A0A5J5KW69</accession>
<feature type="transmembrane region" description="Helical" evidence="8">
    <location>
        <begin position="98"/>
        <end position="116"/>
    </location>
</feature>
<feature type="transmembrane region" description="Helical" evidence="8">
    <location>
        <begin position="317"/>
        <end position="338"/>
    </location>
</feature>
<keyword evidence="6 8" id="KW-0472">Membrane</keyword>
<evidence type="ECO:0000256" key="1">
    <source>
        <dbReference type="ARBA" id="ARBA00004651"/>
    </source>
</evidence>
<evidence type="ECO:0000256" key="5">
    <source>
        <dbReference type="ARBA" id="ARBA00022989"/>
    </source>
</evidence>
<gene>
    <name evidence="10" type="ORF">FCK90_10005</name>
</gene>
<dbReference type="GO" id="GO:0016413">
    <property type="term" value="F:O-acetyltransferase activity"/>
    <property type="evidence" value="ECO:0007669"/>
    <property type="project" value="TreeGrafter"/>
</dbReference>
<evidence type="ECO:0000256" key="3">
    <source>
        <dbReference type="ARBA" id="ARBA00022475"/>
    </source>
</evidence>
<keyword evidence="5 8" id="KW-1133">Transmembrane helix</keyword>
<evidence type="ECO:0000313" key="11">
    <source>
        <dbReference type="Proteomes" id="UP000325957"/>
    </source>
</evidence>
<keyword evidence="10" id="KW-0012">Acyltransferase</keyword>
<feature type="transmembrane region" description="Helical" evidence="8">
    <location>
        <begin position="136"/>
        <end position="159"/>
    </location>
</feature>
<evidence type="ECO:0000256" key="8">
    <source>
        <dbReference type="SAM" id="Phobius"/>
    </source>
</evidence>
<keyword evidence="11" id="KW-1185">Reference proteome</keyword>
<dbReference type="AlphaFoldDB" id="A0A5J5KW69"/>
<keyword evidence="3" id="KW-1003">Cell membrane</keyword>
<comment type="similarity">
    <text evidence="2">Belongs to the acyltransferase 3 family.</text>
</comment>
<comment type="subcellular location">
    <subcellularLocation>
        <location evidence="1">Cell membrane</location>
        <topology evidence="1">Multi-pass membrane protein</topology>
    </subcellularLocation>
</comment>
<feature type="transmembrane region" description="Helical" evidence="8">
    <location>
        <begin position="189"/>
        <end position="209"/>
    </location>
</feature>
<name>A0A5J5KW69_9MICC</name>
<dbReference type="RefSeq" id="WP_158034172.1">
    <property type="nucleotide sequence ID" value="NZ_ML708620.1"/>
</dbReference>
<feature type="transmembrane region" description="Helical" evidence="8">
    <location>
        <begin position="21"/>
        <end position="43"/>
    </location>
</feature>
<feature type="domain" description="Acyltransferase 3" evidence="9">
    <location>
        <begin position="18"/>
        <end position="334"/>
    </location>
</feature>
<feature type="transmembrane region" description="Helical" evidence="8">
    <location>
        <begin position="254"/>
        <end position="273"/>
    </location>
</feature>
<evidence type="ECO:0000256" key="2">
    <source>
        <dbReference type="ARBA" id="ARBA00007400"/>
    </source>
</evidence>
<evidence type="ECO:0000256" key="7">
    <source>
        <dbReference type="SAM" id="MobiDB-lite"/>
    </source>
</evidence>
<dbReference type="PANTHER" id="PTHR40074:SF2">
    <property type="entry name" value="O-ACETYLTRANSFERASE WECH"/>
    <property type="match status" value="1"/>
</dbReference>
<feature type="transmembrane region" description="Helical" evidence="8">
    <location>
        <begin position="55"/>
        <end position="78"/>
    </location>
</feature>
<dbReference type="InterPro" id="IPR002656">
    <property type="entry name" value="Acyl_transf_3_dom"/>
</dbReference>
<dbReference type="Proteomes" id="UP000325957">
    <property type="component" value="Unassembled WGS sequence"/>
</dbReference>
<dbReference type="EMBL" id="SZWF01000014">
    <property type="protein sequence ID" value="KAA9393752.1"/>
    <property type="molecule type" value="Genomic_DNA"/>
</dbReference>
<dbReference type="GO" id="GO:0005886">
    <property type="term" value="C:plasma membrane"/>
    <property type="evidence" value="ECO:0007669"/>
    <property type="project" value="UniProtKB-SubCell"/>
</dbReference>
<evidence type="ECO:0000256" key="4">
    <source>
        <dbReference type="ARBA" id="ARBA00022692"/>
    </source>
</evidence>
<keyword evidence="4 8" id="KW-0812">Transmembrane</keyword>
<organism evidence="10 11">
    <name type="scientific">Kocuria coralli</name>
    <dbReference type="NCBI Taxonomy" id="1461025"/>
    <lineage>
        <taxon>Bacteria</taxon>
        <taxon>Bacillati</taxon>
        <taxon>Actinomycetota</taxon>
        <taxon>Actinomycetes</taxon>
        <taxon>Micrococcales</taxon>
        <taxon>Micrococcaceae</taxon>
        <taxon>Kocuria</taxon>
    </lineage>
</organism>
<dbReference type="Pfam" id="PF01757">
    <property type="entry name" value="Acyl_transf_3"/>
    <property type="match status" value="1"/>
</dbReference>
<feature type="transmembrane region" description="Helical" evidence="8">
    <location>
        <begin position="166"/>
        <end position="183"/>
    </location>
</feature>
<evidence type="ECO:0000259" key="9">
    <source>
        <dbReference type="Pfam" id="PF01757"/>
    </source>
</evidence>
<dbReference type="OrthoDB" id="3746662at2"/>
<dbReference type="PANTHER" id="PTHR40074">
    <property type="entry name" value="O-ACETYLTRANSFERASE WECH"/>
    <property type="match status" value="1"/>
</dbReference>
<evidence type="ECO:0000256" key="6">
    <source>
        <dbReference type="ARBA" id="ARBA00023136"/>
    </source>
</evidence>
<keyword evidence="10" id="KW-0808">Transferase</keyword>
<reference evidence="10 11" key="1">
    <citation type="submission" date="2019-05" db="EMBL/GenBank/DDBJ databases">
        <title>Kocuria coralli sp. nov., a novel actinobacterium isolated from coral reef seawater.</title>
        <authorList>
            <person name="Li J."/>
        </authorList>
    </citation>
    <scope>NUCLEOTIDE SEQUENCE [LARGE SCALE GENOMIC DNA]</scope>
    <source>
        <strain evidence="10 11">SCSIO 13007</strain>
    </source>
</reference>
<dbReference type="GO" id="GO:0009246">
    <property type="term" value="P:enterobacterial common antigen biosynthetic process"/>
    <property type="evidence" value="ECO:0007669"/>
    <property type="project" value="TreeGrafter"/>
</dbReference>
<sequence>MVQQYTAARPRKGRGRDLSIDSLRGVAIILMVAGNVIGGHATIGMQVADDSGWRYFYEMLADLRMPLFAALSGFVYGLRPLRDPGRGRQFVWGKTRRLLVPLVTVGTVFVLFHSLAPGTNSDLQVGEAWRMYVFGLGHLWFLQAIFLIFLVVGCADAFGWLRDRRVLLLAIGATALLSVVVRIPEAWDIFSVSGFFQLLPFFLLGYFCCSASRPDDVSPDSMPTGRWTLLAVAGGLLAARAVEVFTPVELPSRLDMALGVALGVAGISSLFAFREAIAWRPLAWLGYFSFAIYLLHIFGAAPARMAVMRVLGIESDAVVFVVALVAGLALPILFEVTFGRIRWISWAFLGQKPYVRPTWPADDEHRRRSAGSAQQRSAGRRADA</sequence>
<feature type="transmembrane region" description="Helical" evidence="8">
    <location>
        <begin position="229"/>
        <end position="248"/>
    </location>
</feature>
<proteinExistence type="inferred from homology"/>
<feature type="region of interest" description="Disordered" evidence="7">
    <location>
        <begin position="360"/>
        <end position="384"/>
    </location>
</feature>
<comment type="caution">
    <text evidence="10">The sequence shown here is derived from an EMBL/GenBank/DDBJ whole genome shotgun (WGS) entry which is preliminary data.</text>
</comment>
<evidence type="ECO:0000313" key="10">
    <source>
        <dbReference type="EMBL" id="KAA9393752.1"/>
    </source>
</evidence>
<protein>
    <submittedName>
        <fullName evidence="10">Acyltransferase</fullName>
    </submittedName>
</protein>